<reference evidence="11 12" key="1">
    <citation type="submission" date="2024-07" db="EMBL/GenBank/DDBJ databases">
        <title>Marimonas sp.nov., isolated from tidal-flat sediment.</title>
        <authorList>
            <person name="Jayan J.N."/>
            <person name="Lee S.S."/>
        </authorList>
    </citation>
    <scope>NUCLEOTIDE SEQUENCE [LARGE SCALE GENOMIC DNA]</scope>
    <source>
        <strain evidence="11 12">MJW-29</strain>
    </source>
</reference>
<evidence type="ECO:0000256" key="5">
    <source>
        <dbReference type="ARBA" id="ARBA00022692"/>
    </source>
</evidence>
<feature type="domain" description="Bacterial sugar transferase" evidence="10">
    <location>
        <begin position="56"/>
        <end position="245"/>
    </location>
</feature>
<dbReference type="Proteomes" id="UP001556098">
    <property type="component" value="Unassembled WGS sequence"/>
</dbReference>
<protein>
    <submittedName>
        <fullName evidence="11">Sugar transferase</fullName>
    </submittedName>
</protein>
<evidence type="ECO:0000256" key="8">
    <source>
        <dbReference type="ARBA" id="ARBA00023169"/>
    </source>
</evidence>
<keyword evidence="12" id="KW-1185">Reference proteome</keyword>
<dbReference type="GO" id="GO:0016740">
    <property type="term" value="F:transferase activity"/>
    <property type="evidence" value="ECO:0007669"/>
    <property type="project" value="UniProtKB-KW"/>
</dbReference>
<evidence type="ECO:0000256" key="4">
    <source>
        <dbReference type="ARBA" id="ARBA00022679"/>
    </source>
</evidence>
<keyword evidence="8" id="KW-0270">Exopolysaccharide synthesis</keyword>
<evidence type="ECO:0000259" key="10">
    <source>
        <dbReference type="Pfam" id="PF02397"/>
    </source>
</evidence>
<keyword evidence="4 11" id="KW-0808">Transferase</keyword>
<dbReference type="EMBL" id="JBFNXX010000003">
    <property type="protein sequence ID" value="MEW9918962.1"/>
    <property type="molecule type" value="Genomic_DNA"/>
</dbReference>
<organism evidence="11 12">
    <name type="scientific">Sulfitobacter sediminis</name>
    <dbReference type="NCBI Taxonomy" id="3234186"/>
    <lineage>
        <taxon>Bacteria</taxon>
        <taxon>Pseudomonadati</taxon>
        <taxon>Pseudomonadota</taxon>
        <taxon>Alphaproteobacteria</taxon>
        <taxon>Rhodobacterales</taxon>
        <taxon>Roseobacteraceae</taxon>
        <taxon>Sulfitobacter</taxon>
    </lineage>
</organism>
<gene>
    <name evidence="11" type="ORF">AB2B41_05075</name>
</gene>
<evidence type="ECO:0000256" key="7">
    <source>
        <dbReference type="ARBA" id="ARBA00023136"/>
    </source>
</evidence>
<dbReference type="InterPro" id="IPR003362">
    <property type="entry name" value="Bact_transf"/>
</dbReference>
<proteinExistence type="inferred from homology"/>
<feature type="transmembrane region" description="Helical" evidence="9">
    <location>
        <begin position="58"/>
        <end position="84"/>
    </location>
</feature>
<comment type="subcellular location">
    <subcellularLocation>
        <location evidence="1">Cell membrane</location>
    </subcellularLocation>
</comment>
<keyword evidence="3" id="KW-1003">Cell membrane</keyword>
<dbReference type="Pfam" id="PF02397">
    <property type="entry name" value="Bac_transf"/>
    <property type="match status" value="1"/>
</dbReference>
<comment type="caution">
    <text evidence="11">The sequence shown here is derived from an EMBL/GenBank/DDBJ whole genome shotgun (WGS) entry which is preliminary data.</text>
</comment>
<evidence type="ECO:0000256" key="1">
    <source>
        <dbReference type="ARBA" id="ARBA00004236"/>
    </source>
</evidence>
<evidence type="ECO:0000256" key="9">
    <source>
        <dbReference type="SAM" id="Phobius"/>
    </source>
</evidence>
<dbReference type="PANTHER" id="PTHR30576">
    <property type="entry name" value="COLANIC BIOSYNTHESIS UDP-GLUCOSE LIPID CARRIER TRANSFERASE"/>
    <property type="match status" value="1"/>
</dbReference>
<keyword evidence="5 9" id="KW-0812">Transmembrane</keyword>
<comment type="similarity">
    <text evidence="2">Belongs to the bacterial sugar transferase family.</text>
</comment>
<name>A0ABV3RK49_9RHOB</name>
<evidence type="ECO:0000256" key="2">
    <source>
        <dbReference type="ARBA" id="ARBA00006464"/>
    </source>
</evidence>
<sequence length="250" mass="28238">MKDNATDIVDFGVFPIGEPGRLTVRTDTLTVNPSRAFAQVAAKARGPFRPYRHLGKRALDIAFVLLTLPFSLTIIGLCALALWIEGGNPFYTQPRLGRKGKQFPILKLRTMVRDADAVLRDILAQDPEMRQEWEQFQKLRNDPRVTRVGHILRVTSMDELPQLYNVLRGDMSFVGPRPMMPDQLGMYGDSSAYFALRPGITGLWQVSARNASRFNYRNEVDAAYERGLSFKLDLTILFKTIGVVLRPTGH</sequence>
<evidence type="ECO:0000313" key="11">
    <source>
        <dbReference type="EMBL" id="MEW9918962.1"/>
    </source>
</evidence>
<keyword evidence="7 9" id="KW-0472">Membrane</keyword>
<dbReference type="PANTHER" id="PTHR30576:SF4">
    <property type="entry name" value="UNDECAPRENYL-PHOSPHATE GALACTOSE PHOSPHOTRANSFERASE"/>
    <property type="match status" value="1"/>
</dbReference>
<evidence type="ECO:0000256" key="3">
    <source>
        <dbReference type="ARBA" id="ARBA00022475"/>
    </source>
</evidence>
<keyword evidence="6 9" id="KW-1133">Transmembrane helix</keyword>
<accession>A0ABV3RK49</accession>
<evidence type="ECO:0000313" key="12">
    <source>
        <dbReference type="Proteomes" id="UP001556098"/>
    </source>
</evidence>
<dbReference type="RefSeq" id="WP_367876664.1">
    <property type="nucleotide sequence ID" value="NZ_JBFNXX010000003.1"/>
</dbReference>
<evidence type="ECO:0000256" key="6">
    <source>
        <dbReference type="ARBA" id="ARBA00022989"/>
    </source>
</evidence>